<evidence type="ECO:0000256" key="4">
    <source>
        <dbReference type="SAM" id="MobiDB-lite"/>
    </source>
</evidence>
<feature type="compositionally biased region" description="Pro residues" evidence="4">
    <location>
        <begin position="49"/>
        <end position="65"/>
    </location>
</feature>
<proteinExistence type="predicted"/>
<feature type="region of interest" description="Disordered" evidence="4">
    <location>
        <begin position="32"/>
        <end position="107"/>
    </location>
</feature>
<dbReference type="InterPro" id="IPR005122">
    <property type="entry name" value="Uracil-DNA_glycosylase-like"/>
</dbReference>
<feature type="domain" description="Uracil-DNA glycosylase-like" evidence="5">
    <location>
        <begin position="112"/>
        <end position="184"/>
    </location>
</feature>
<evidence type="ECO:0000256" key="1">
    <source>
        <dbReference type="ARBA" id="ARBA00022763"/>
    </source>
</evidence>
<dbReference type="OrthoDB" id="565731at2759"/>
<reference evidence="6 7" key="1">
    <citation type="submission" date="2017-03" db="EMBL/GenBank/DDBJ databases">
        <title>WGS assembly of Porphyra umbilicalis.</title>
        <authorList>
            <person name="Brawley S.H."/>
            <person name="Blouin N.A."/>
            <person name="Ficko-Blean E."/>
            <person name="Wheeler G.L."/>
            <person name="Lohr M."/>
            <person name="Goodson H.V."/>
            <person name="Jenkins J.W."/>
            <person name="Blaby-Haas C.E."/>
            <person name="Helliwell K.E."/>
            <person name="Chan C."/>
            <person name="Marriage T."/>
            <person name="Bhattacharya D."/>
            <person name="Klein A.S."/>
            <person name="Badis Y."/>
            <person name="Brodie J."/>
            <person name="Cao Y."/>
            <person name="Collen J."/>
            <person name="Dittami S.M."/>
            <person name="Gachon C.M."/>
            <person name="Green B.R."/>
            <person name="Karpowicz S."/>
            <person name="Kim J.W."/>
            <person name="Kudahl U."/>
            <person name="Lin S."/>
            <person name="Michel G."/>
            <person name="Mittag M."/>
            <person name="Olson B.J."/>
            <person name="Pangilinan J."/>
            <person name="Peng Y."/>
            <person name="Qiu H."/>
            <person name="Shu S."/>
            <person name="Singer J.T."/>
            <person name="Smith A.G."/>
            <person name="Sprecher B.N."/>
            <person name="Wagner V."/>
            <person name="Wang W."/>
            <person name="Wang Z.-Y."/>
            <person name="Yan J."/>
            <person name="Yarish C."/>
            <person name="Zoeuner-Riek S."/>
            <person name="Zhuang Y."/>
            <person name="Zou Y."/>
            <person name="Lindquist E.A."/>
            <person name="Grimwood J."/>
            <person name="Barry K."/>
            <person name="Rokhsar D.S."/>
            <person name="Schmutz J."/>
            <person name="Stiller J.W."/>
            <person name="Grossman A.R."/>
            <person name="Prochnik S.E."/>
        </authorList>
    </citation>
    <scope>NUCLEOTIDE SEQUENCE [LARGE SCALE GENOMIC DNA]</scope>
    <source>
        <strain evidence="6">4086291</strain>
    </source>
</reference>
<dbReference type="GO" id="GO:0004844">
    <property type="term" value="F:uracil DNA N-glycosylase activity"/>
    <property type="evidence" value="ECO:0007669"/>
    <property type="project" value="TreeGrafter"/>
</dbReference>
<organism evidence="6 7">
    <name type="scientific">Porphyra umbilicalis</name>
    <name type="common">Purple laver</name>
    <name type="synonym">Red alga</name>
    <dbReference type="NCBI Taxonomy" id="2786"/>
    <lineage>
        <taxon>Eukaryota</taxon>
        <taxon>Rhodophyta</taxon>
        <taxon>Bangiophyceae</taxon>
        <taxon>Bangiales</taxon>
        <taxon>Bangiaceae</taxon>
        <taxon>Porphyra</taxon>
    </lineage>
</organism>
<dbReference type="Proteomes" id="UP000218209">
    <property type="component" value="Unassembled WGS sequence"/>
</dbReference>
<protein>
    <recommendedName>
        <fullName evidence="5">Uracil-DNA glycosylase-like domain-containing protein</fullName>
    </recommendedName>
</protein>
<dbReference type="Pfam" id="PF03167">
    <property type="entry name" value="UDG"/>
    <property type="match status" value="1"/>
</dbReference>
<dbReference type="PANTHER" id="PTHR12159:SF9">
    <property type="entry name" value="G_T MISMATCH-SPECIFIC THYMINE DNA GLYCOSYLASE"/>
    <property type="match status" value="1"/>
</dbReference>
<dbReference type="AlphaFoldDB" id="A0A1X6NW47"/>
<evidence type="ECO:0000256" key="2">
    <source>
        <dbReference type="ARBA" id="ARBA00022801"/>
    </source>
</evidence>
<dbReference type="SUPFAM" id="SSF101447">
    <property type="entry name" value="Formin homology 2 domain (FH2 domain)"/>
    <property type="match status" value="1"/>
</dbReference>
<dbReference type="GO" id="GO:0006285">
    <property type="term" value="P:base-excision repair, AP site formation"/>
    <property type="evidence" value="ECO:0007669"/>
    <property type="project" value="InterPro"/>
</dbReference>
<keyword evidence="7" id="KW-1185">Reference proteome</keyword>
<evidence type="ECO:0000259" key="5">
    <source>
        <dbReference type="Pfam" id="PF03167"/>
    </source>
</evidence>
<evidence type="ECO:0000256" key="3">
    <source>
        <dbReference type="ARBA" id="ARBA00023204"/>
    </source>
</evidence>
<gene>
    <name evidence="6" type="ORF">BU14_0403s0005</name>
</gene>
<dbReference type="PANTHER" id="PTHR12159">
    <property type="entry name" value="G/T AND G/U MISMATCH-SPECIFIC DNA GLYCOSYLASE"/>
    <property type="match status" value="1"/>
</dbReference>
<sequence length="429" mass="41939">MLGWAAGPCAWRRPASAAAAAMDLSHFACARSARPRRGARPGATSAAAVPPPPPPPPPPSPPPLPSGTAGGPAAQRPRPRKRPRPPPPAACHRPRGRPAASTGYATPGHPEAPLRLLLVGHNPSAASWAAGHGYAHAGNRLWRLLAAGGIVPPSLAAAALDGALPAAVGVGFTDVWLVPGSDAAAVRRGAGGGFRAAFFGRLAAHAGRAAAVAAAAAAADPAAPPVLADGVGVAAAAGGGAASAGGGAVSASGEAAAVAAAGGAAAAAGGGAAAAAAAAAAGEPAFVAFTGKSQFVALFDPAQRVKAVPFGPQTVLPAGWPYTHARVWVLASSSGRAALTDADRLAPYAALGAVLAAVPWPRGGGGGLWTGCKRPPQTSVAAAGESLGVALRRSRCRISHTCRGRGLCEVQYRHTSPRLVAAKQTQRHA</sequence>
<accession>A0A1X6NW47</accession>
<keyword evidence="2" id="KW-0378">Hydrolase</keyword>
<dbReference type="InterPro" id="IPR015637">
    <property type="entry name" value="MUG/TDG"/>
</dbReference>
<dbReference type="Gene3D" id="3.40.470.10">
    <property type="entry name" value="Uracil-DNA glycosylase-like domain"/>
    <property type="match status" value="2"/>
</dbReference>
<evidence type="ECO:0000313" key="6">
    <source>
        <dbReference type="EMBL" id="OSX72802.1"/>
    </source>
</evidence>
<dbReference type="EMBL" id="KV919037">
    <property type="protein sequence ID" value="OSX72802.1"/>
    <property type="molecule type" value="Genomic_DNA"/>
</dbReference>
<evidence type="ECO:0000313" key="7">
    <source>
        <dbReference type="Proteomes" id="UP000218209"/>
    </source>
</evidence>
<dbReference type="GO" id="GO:0008263">
    <property type="term" value="F:pyrimidine-specific mismatch base pair DNA N-glycosylase activity"/>
    <property type="evidence" value="ECO:0007669"/>
    <property type="project" value="TreeGrafter"/>
</dbReference>
<dbReference type="InterPro" id="IPR036895">
    <property type="entry name" value="Uracil-DNA_glycosylase-like_sf"/>
</dbReference>
<dbReference type="SUPFAM" id="SSF52141">
    <property type="entry name" value="Uracil-DNA glycosylase-like"/>
    <property type="match status" value="1"/>
</dbReference>
<keyword evidence="1" id="KW-0227">DNA damage</keyword>
<keyword evidence="3" id="KW-0234">DNA repair</keyword>
<name>A0A1X6NW47_PORUM</name>